<evidence type="ECO:0000313" key="10">
    <source>
        <dbReference type="EMBL" id="MBP2017987.1"/>
    </source>
</evidence>
<keyword evidence="3 8" id="KW-0812">Transmembrane</keyword>
<dbReference type="CDD" id="cd13123">
    <property type="entry name" value="MATE_MurJ_like"/>
    <property type="match status" value="1"/>
</dbReference>
<comment type="function">
    <text evidence="8 9">Involved in peptidoglycan biosynthesis. Transports lipid-linked peptidoglycan precursors from the inner to the outer leaflet of the cytoplasmic membrane.</text>
</comment>
<evidence type="ECO:0000256" key="8">
    <source>
        <dbReference type="HAMAP-Rule" id="MF_02078"/>
    </source>
</evidence>
<feature type="transmembrane region" description="Helical" evidence="8">
    <location>
        <begin position="160"/>
        <end position="180"/>
    </location>
</feature>
<evidence type="ECO:0000256" key="7">
    <source>
        <dbReference type="ARBA" id="ARBA00023136"/>
    </source>
</evidence>
<organism evidence="10 11">
    <name type="scientific">Symbiobacterium terraclitae</name>
    <dbReference type="NCBI Taxonomy" id="557451"/>
    <lineage>
        <taxon>Bacteria</taxon>
        <taxon>Bacillati</taxon>
        <taxon>Bacillota</taxon>
        <taxon>Clostridia</taxon>
        <taxon>Eubacteriales</taxon>
        <taxon>Symbiobacteriaceae</taxon>
        <taxon>Symbiobacterium</taxon>
    </lineage>
</organism>
<keyword evidence="2 8" id="KW-1003">Cell membrane</keyword>
<evidence type="ECO:0000256" key="4">
    <source>
        <dbReference type="ARBA" id="ARBA00022960"/>
    </source>
</evidence>
<feature type="transmembrane region" description="Helical" evidence="8">
    <location>
        <begin position="349"/>
        <end position="370"/>
    </location>
</feature>
<feature type="transmembrane region" description="Helical" evidence="8">
    <location>
        <begin position="186"/>
        <end position="209"/>
    </location>
</feature>
<evidence type="ECO:0000256" key="1">
    <source>
        <dbReference type="ARBA" id="ARBA00004651"/>
    </source>
</evidence>
<feature type="transmembrane region" description="Helical" evidence="8">
    <location>
        <begin position="135"/>
        <end position="153"/>
    </location>
</feature>
<feature type="transmembrane region" description="Helical" evidence="8">
    <location>
        <begin position="408"/>
        <end position="429"/>
    </location>
</feature>
<name>A0ABS4JR27_9FIRM</name>
<protein>
    <recommendedName>
        <fullName evidence="8">Probable lipid II flippase MurJ</fullName>
    </recommendedName>
</protein>
<keyword evidence="6 8" id="KW-1133">Transmembrane helix</keyword>
<keyword evidence="8 9" id="KW-0961">Cell wall biogenesis/degradation</keyword>
<feature type="transmembrane region" description="Helical" evidence="8">
    <location>
        <begin position="84"/>
        <end position="105"/>
    </location>
</feature>
<keyword evidence="4 8" id="KW-0133">Cell shape</keyword>
<comment type="similarity">
    <text evidence="8 9">Belongs to the MurJ/MviN family.</text>
</comment>
<keyword evidence="8 9" id="KW-0813">Transport</keyword>
<comment type="pathway">
    <text evidence="8">Cell wall biogenesis; peptidoglycan biosynthesis.</text>
</comment>
<evidence type="ECO:0000256" key="9">
    <source>
        <dbReference type="PIRNR" id="PIRNR002869"/>
    </source>
</evidence>
<dbReference type="EMBL" id="JAGGLG010000009">
    <property type="protein sequence ID" value="MBP2017987.1"/>
    <property type="molecule type" value="Genomic_DNA"/>
</dbReference>
<evidence type="ECO:0000256" key="3">
    <source>
        <dbReference type="ARBA" id="ARBA00022692"/>
    </source>
</evidence>
<keyword evidence="5 8" id="KW-0573">Peptidoglycan synthesis</keyword>
<dbReference type="HAMAP" id="MF_02078">
    <property type="entry name" value="MurJ_MviN"/>
    <property type="match status" value="1"/>
</dbReference>
<comment type="caution">
    <text evidence="10">The sequence shown here is derived from an EMBL/GenBank/DDBJ whole genome shotgun (WGS) entry which is preliminary data.</text>
</comment>
<dbReference type="PRINTS" id="PR01806">
    <property type="entry name" value="VIRFACTRMVIN"/>
</dbReference>
<dbReference type="PIRSF" id="PIRSF002869">
    <property type="entry name" value="MviN"/>
    <property type="match status" value="1"/>
</dbReference>
<feature type="transmembrane region" description="Helical" evidence="8">
    <location>
        <begin position="314"/>
        <end position="337"/>
    </location>
</feature>
<evidence type="ECO:0000256" key="2">
    <source>
        <dbReference type="ARBA" id="ARBA00022475"/>
    </source>
</evidence>
<dbReference type="InterPro" id="IPR004268">
    <property type="entry name" value="MurJ"/>
</dbReference>
<feature type="transmembrane region" description="Helical" evidence="8">
    <location>
        <begin position="54"/>
        <end position="72"/>
    </location>
</feature>
<reference evidence="10 11" key="1">
    <citation type="submission" date="2021-03" db="EMBL/GenBank/DDBJ databases">
        <title>Genomic Encyclopedia of Type Strains, Phase IV (KMG-IV): sequencing the most valuable type-strain genomes for metagenomic binning, comparative biology and taxonomic classification.</title>
        <authorList>
            <person name="Goeker M."/>
        </authorList>
    </citation>
    <scope>NUCLEOTIDE SEQUENCE [LARGE SCALE GENOMIC DNA]</scope>
    <source>
        <strain evidence="10 11">DSM 27138</strain>
    </source>
</reference>
<feature type="transmembrane region" description="Helical" evidence="8">
    <location>
        <begin position="382"/>
        <end position="402"/>
    </location>
</feature>
<keyword evidence="11" id="KW-1185">Reference proteome</keyword>
<accession>A0ABS4JR27</accession>
<evidence type="ECO:0000256" key="5">
    <source>
        <dbReference type="ARBA" id="ARBA00022984"/>
    </source>
</evidence>
<gene>
    <name evidence="8" type="primary">murJ</name>
    <name evidence="10" type="ORF">J2Z79_001386</name>
</gene>
<evidence type="ECO:0000313" key="11">
    <source>
        <dbReference type="Proteomes" id="UP001519289"/>
    </source>
</evidence>
<comment type="caution">
    <text evidence="8">Lacks conserved residue(s) required for the propagation of feature annotation.</text>
</comment>
<feature type="transmembrane region" description="Helical" evidence="8">
    <location>
        <begin position="441"/>
        <end position="463"/>
    </location>
</feature>
<proteinExistence type="inferred from homology"/>
<dbReference type="NCBIfam" id="TIGR01695">
    <property type="entry name" value="murJ_mviN"/>
    <property type="match status" value="1"/>
</dbReference>
<dbReference type="InterPro" id="IPR051050">
    <property type="entry name" value="Lipid_II_flippase_MurJ/MviN"/>
</dbReference>
<dbReference type="PANTHER" id="PTHR47019:SF1">
    <property type="entry name" value="LIPID II FLIPPASE MURJ"/>
    <property type="match status" value="1"/>
</dbReference>
<dbReference type="Proteomes" id="UP001519289">
    <property type="component" value="Unassembled WGS sequence"/>
</dbReference>
<evidence type="ECO:0000256" key="6">
    <source>
        <dbReference type="ARBA" id="ARBA00022989"/>
    </source>
</evidence>
<feature type="transmembrane region" description="Helical" evidence="8">
    <location>
        <begin position="475"/>
        <end position="499"/>
    </location>
</feature>
<comment type="subcellular location">
    <subcellularLocation>
        <location evidence="1 8">Cell membrane</location>
        <topology evidence="1 8">Multi-pass membrane protein</topology>
    </subcellularLocation>
</comment>
<dbReference type="Pfam" id="PF03023">
    <property type="entry name" value="MurJ"/>
    <property type="match status" value="1"/>
</dbReference>
<keyword evidence="7 8" id="KW-0472">Membrane</keyword>
<sequence length="521" mass="55711">MSRMRSGFVGAVSLVALAAVLSRLLGYVREMLLAAKFGATGVTDAYLVAQEIPGAIYFVVSSSLVLAFIPVYREVVERRGEEAAWRLVNTVLNVATLAFAALWLVGELAAPALIPLLAPGFSAESERLAVSLTRVMLPILLLVSLSGLSAGVLNAHRRFAAPAFFGLASNLVVVVTLLWVQEAGQISWVAYSLVGGWALGALIQLVDLLRTGYRYRPVMDLAEPALGRVWRMLLPVLVATSVTQVQTFAARVVASHLAEGTISFLNYAVRISQLPFNVIGLALTTVIYPTLAEQSASGGQDELKETLRDGLRRLAFLLVPMAVGTALFAVPIVRVVFERGAFTPDDTRMTAAALQFYAVGILFTGWVDMLNRTFYAVQDSLTPMWTALVMIAFNIMLNVALVGPLGHAGLALSASLAPFLGSLVLLARLRMRLGRLGGREIAGSLLTYLATSGAGALLGWLVWQGGVRFLGNGTLAQLILLILALGAIVVVHVAAALLLRTPDGAELNRIAGRLLRRTRDT</sequence>
<dbReference type="PANTHER" id="PTHR47019">
    <property type="entry name" value="LIPID II FLIPPASE MURJ"/>
    <property type="match status" value="1"/>
</dbReference>